<evidence type="ECO:0000256" key="7">
    <source>
        <dbReference type="ARBA" id="ARBA00022989"/>
    </source>
</evidence>
<protein>
    <submittedName>
        <fullName evidence="10">Inorganic phosphate transporter</fullName>
    </submittedName>
</protein>
<evidence type="ECO:0000256" key="2">
    <source>
        <dbReference type="ARBA" id="ARBA00004141"/>
    </source>
</evidence>
<dbReference type="Pfam" id="PF01384">
    <property type="entry name" value="PHO4"/>
    <property type="match status" value="1"/>
</dbReference>
<dbReference type="GO" id="GO:0035435">
    <property type="term" value="P:phosphate ion transmembrane transport"/>
    <property type="evidence" value="ECO:0007669"/>
    <property type="project" value="TreeGrafter"/>
</dbReference>
<dbReference type="AlphaFoldDB" id="A0A7J3M2E2"/>
<feature type="transmembrane region" description="Helical" evidence="9">
    <location>
        <begin position="37"/>
        <end position="54"/>
    </location>
</feature>
<evidence type="ECO:0000256" key="9">
    <source>
        <dbReference type="SAM" id="Phobius"/>
    </source>
</evidence>
<name>A0A7J3M2E2_ARCFL</name>
<feature type="transmembrane region" description="Helical" evidence="9">
    <location>
        <begin position="199"/>
        <end position="216"/>
    </location>
</feature>
<comment type="subcellular location">
    <subcellularLocation>
        <location evidence="2">Membrane</location>
        <topology evidence="2">Multi-pass membrane protein</topology>
    </subcellularLocation>
</comment>
<evidence type="ECO:0000256" key="8">
    <source>
        <dbReference type="ARBA" id="ARBA00023136"/>
    </source>
</evidence>
<comment type="similarity">
    <text evidence="3">Belongs to the inorganic phosphate transporter (PiT) (TC 2.A.20) family.</text>
</comment>
<feature type="transmembrane region" description="Helical" evidence="9">
    <location>
        <begin position="126"/>
        <end position="147"/>
    </location>
</feature>
<keyword evidence="7 9" id="KW-1133">Transmembrane helix</keyword>
<dbReference type="PANTHER" id="PTHR11101:SF80">
    <property type="entry name" value="PHOSPHATE TRANSPORTER"/>
    <property type="match status" value="1"/>
</dbReference>
<dbReference type="PANTHER" id="PTHR11101">
    <property type="entry name" value="PHOSPHATE TRANSPORTER"/>
    <property type="match status" value="1"/>
</dbReference>
<reference evidence="10" key="1">
    <citation type="journal article" date="2020" name="mSystems">
        <title>Genome- and Community-Level Interaction Insights into Carbon Utilization and Element Cycling Functions of Hydrothermarchaeota in Hydrothermal Sediment.</title>
        <authorList>
            <person name="Zhou Z."/>
            <person name="Liu Y."/>
            <person name="Xu W."/>
            <person name="Pan J."/>
            <person name="Luo Z.H."/>
            <person name="Li M."/>
        </authorList>
    </citation>
    <scope>NUCLEOTIDE SEQUENCE [LARGE SCALE GENOMIC DNA]</scope>
    <source>
        <strain evidence="10">SpSt-587</strain>
    </source>
</reference>
<keyword evidence="4" id="KW-0813">Transport</keyword>
<evidence type="ECO:0000256" key="1">
    <source>
        <dbReference type="ARBA" id="ARBA00001981"/>
    </source>
</evidence>
<keyword evidence="6 9" id="KW-0812">Transmembrane</keyword>
<feature type="transmembrane region" description="Helical" evidence="9">
    <location>
        <begin position="291"/>
        <end position="310"/>
    </location>
</feature>
<evidence type="ECO:0000256" key="3">
    <source>
        <dbReference type="ARBA" id="ARBA00009916"/>
    </source>
</evidence>
<evidence type="ECO:0000256" key="4">
    <source>
        <dbReference type="ARBA" id="ARBA00022448"/>
    </source>
</evidence>
<sequence>MFEFVPLIAFLLIAFSIGSNDTSNAFGICIGCRVISFRKATLLLFALVVVGIFLQGEKVMKTVGRDLVEVDVRISAISMVIAAIVIVFSNFRGFPVSSHQVIIGSLTGTAIAFGAQVSVETLLRIILSWIVSPLVAGVFAVTIFLLLEKLLRKHSLVAVNKILKLLLLFSAIVIAYNTGANELATAMAPVIYAKVFEPFTSAILGAFLLWLGAYVLSARVIETVCKGITALDPKSGLSAHLGAGIAVLGFTTLGMPVSTTYAMIGGIASVGFTKGVKAVRTETLKKIAVNWIFAPLLSFAISFLTTTLILL</sequence>
<keyword evidence="5" id="KW-0592">Phosphate transport</keyword>
<comment type="caution">
    <text evidence="10">The sequence shown here is derived from an EMBL/GenBank/DDBJ whole genome shotgun (WGS) entry which is preliminary data.</text>
</comment>
<organism evidence="10">
    <name type="scientific">Archaeoglobus fulgidus</name>
    <dbReference type="NCBI Taxonomy" id="2234"/>
    <lineage>
        <taxon>Archaea</taxon>
        <taxon>Methanobacteriati</taxon>
        <taxon>Methanobacteriota</taxon>
        <taxon>Archaeoglobi</taxon>
        <taxon>Archaeoglobales</taxon>
        <taxon>Archaeoglobaceae</taxon>
        <taxon>Archaeoglobus</taxon>
    </lineage>
</organism>
<dbReference type="EMBL" id="DSYZ01000093">
    <property type="protein sequence ID" value="HGT83043.1"/>
    <property type="molecule type" value="Genomic_DNA"/>
</dbReference>
<feature type="transmembrane region" description="Helical" evidence="9">
    <location>
        <begin position="159"/>
        <end position="179"/>
    </location>
</feature>
<accession>A0A7J3M2E2</accession>
<proteinExistence type="inferred from homology"/>
<dbReference type="GO" id="GO:0016020">
    <property type="term" value="C:membrane"/>
    <property type="evidence" value="ECO:0007669"/>
    <property type="project" value="UniProtKB-SubCell"/>
</dbReference>
<evidence type="ECO:0000256" key="5">
    <source>
        <dbReference type="ARBA" id="ARBA00022592"/>
    </source>
</evidence>
<feature type="transmembrane region" description="Helical" evidence="9">
    <location>
        <begin position="74"/>
        <end position="91"/>
    </location>
</feature>
<dbReference type="GO" id="GO:0005315">
    <property type="term" value="F:phosphate transmembrane transporter activity"/>
    <property type="evidence" value="ECO:0007669"/>
    <property type="project" value="InterPro"/>
</dbReference>
<evidence type="ECO:0000256" key="6">
    <source>
        <dbReference type="ARBA" id="ARBA00022692"/>
    </source>
</evidence>
<gene>
    <name evidence="10" type="ORF">ENT52_04885</name>
</gene>
<evidence type="ECO:0000313" key="10">
    <source>
        <dbReference type="EMBL" id="HGT83043.1"/>
    </source>
</evidence>
<keyword evidence="8 9" id="KW-0472">Membrane</keyword>
<dbReference type="InterPro" id="IPR001204">
    <property type="entry name" value="Phos_transporter"/>
</dbReference>
<comment type="function">
    <text evidence="1">Potential transporter for phosphate.</text>
</comment>